<protein>
    <submittedName>
        <fullName evidence="2">Uncharacterized protein</fullName>
    </submittedName>
</protein>
<feature type="transmembrane region" description="Helical" evidence="1">
    <location>
        <begin position="15"/>
        <end position="34"/>
    </location>
</feature>
<evidence type="ECO:0000313" key="3">
    <source>
        <dbReference type="Proteomes" id="UP000215914"/>
    </source>
</evidence>
<accession>A0A9K3HE99</accession>
<organism evidence="2 3">
    <name type="scientific">Helianthus annuus</name>
    <name type="common">Common sunflower</name>
    <dbReference type="NCBI Taxonomy" id="4232"/>
    <lineage>
        <taxon>Eukaryota</taxon>
        <taxon>Viridiplantae</taxon>
        <taxon>Streptophyta</taxon>
        <taxon>Embryophyta</taxon>
        <taxon>Tracheophyta</taxon>
        <taxon>Spermatophyta</taxon>
        <taxon>Magnoliopsida</taxon>
        <taxon>eudicotyledons</taxon>
        <taxon>Gunneridae</taxon>
        <taxon>Pentapetalae</taxon>
        <taxon>asterids</taxon>
        <taxon>campanulids</taxon>
        <taxon>Asterales</taxon>
        <taxon>Asteraceae</taxon>
        <taxon>Asteroideae</taxon>
        <taxon>Heliantheae alliance</taxon>
        <taxon>Heliantheae</taxon>
        <taxon>Helianthus</taxon>
    </lineage>
</organism>
<keyword evidence="1" id="KW-0472">Membrane</keyword>
<dbReference type="EMBL" id="MNCJ02000327">
    <property type="protein sequence ID" value="KAF5776186.1"/>
    <property type="molecule type" value="Genomic_DNA"/>
</dbReference>
<evidence type="ECO:0000256" key="1">
    <source>
        <dbReference type="SAM" id="Phobius"/>
    </source>
</evidence>
<reference evidence="2" key="1">
    <citation type="journal article" date="2017" name="Nature">
        <title>The sunflower genome provides insights into oil metabolism, flowering and Asterid evolution.</title>
        <authorList>
            <person name="Badouin H."/>
            <person name="Gouzy J."/>
            <person name="Grassa C.J."/>
            <person name="Murat F."/>
            <person name="Staton S.E."/>
            <person name="Cottret L."/>
            <person name="Lelandais-Briere C."/>
            <person name="Owens G.L."/>
            <person name="Carrere S."/>
            <person name="Mayjonade B."/>
            <person name="Legrand L."/>
            <person name="Gill N."/>
            <person name="Kane N.C."/>
            <person name="Bowers J.E."/>
            <person name="Hubner S."/>
            <person name="Bellec A."/>
            <person name="Berard A."/>
            <person name="Berges H."/>
            <person name="Blanchet N."/>
            <person name="Boniface M.C."/>
            <person name="Brunel D."/>
            <person name="Catrice O."/>
            <person name="Chaidir N."/>
            <person name="Claudel C."/>
            <person name="Donnadieu C."/>
            <person name="Faraut T."/>
            <person name="Fievet G."/>
            <person name="Helmstetter N."/>
            <person name="King M."/>
            <person name="Knapp S.J."/>
            <person name="Lai Z."/>
            <person name="Le Paslier M.C."/>
            <person name="Lippi Y."/>
            <person name="Lorenzon L."/>
            <person name="Mandel J.R."/>
            <person name="Marage G."/>
            <person name="Marchand G."/>
            <person name="Marquand E."/>
            <person name="Bret-Mestries E."/>
            <person name="Morien E."/>
            <person name="Nambeesan S."/>
            <person name="Nguyen T."/>
            <person name="Pegot-Espagnet P."/>
            <person name="Pouilly N."/>
            <person name="Raftis F."/>
            <person name="Sallet E."/>
            <person name="Schiex T."/>
            <person name="Thomas J."/>
            <person name="Vandecasteele C."/>
            <person name="Vares D."/>
            <person name="Vear F."/>
            <person name="Vautrin S."/>
            <person name="Crespi M."/>
            <person name="Mangin B."/>
            <person name="Burke J.M."/>
            <person name="Salse J."/>
            <person name="Munos S."/>
            <person name="Vincourt P."/>
            <person name="Rieseberg L.H."/>
            <person name="Langlade N.B."/>
        </authorList>
    </citation>
    <scope>NUCLEOTIDE SEQUENCE</scope>
    <source>
        <tissue evidence="2">Leaves</tissue>
    </source>
</reference>
<name>A0A9K3HE99_HELAN</name>
<keyword evidence="3" id="KW-1185">Reference proteome</keyword>
<comment type="caution">
    <text evidence="2">The sequence shown here is derived from an EMBL/GenBank/DDBJ whole genome shotgun (WGS) entry which is preliminary data.</text>
</comment>
<evidence type="ECO:0000313" key="2">
    <source>
        <dbReference type="EMBL" id="KAF5776186.1"/>
    </source>
</evidence>
<sequence length="53" mass="6101">MFDVLQNTSFIRVKFVLFSLYLVLIFVRICILLIKSCFVGIDAQICEKPSKTS</sequence>
<dbReference type="AlphaFoldDB" id="A0A9K3HE99"/>
<dbReference type="Proteomes" id="UP000215914">
    <property type="component" value="Unassembled WGS sequence"/>
</dbReference>
<keyword evidence="1" id="KW-1133">Transmembrane helix</keyword>
<gene>
    <name evidence="2" type="ORF">HanXRQr2_Chr12g0521461</name>
</gene>
<dbReference type="Gramene" id="mRNA:HanXRQr2_Chr12g0521461">
    <property type="protein sequence ID" value="CDS:HanXRQr2_Chr12g0521461.1"/>
    <property type="gene ID" value="HanXRQr2_Chr12g0521461"/>
</dbReference>
<keyword evidence="1" id="KW-0812">Transmembrane</keyword>
<proteinExistence type="predicted"/>
<reference evidence="2" key="2">
    <citation type="submission" date="2020-06" db="EMBL/GenBank/DDBJ databases">
        <title>Helianthus annuus Genome sequencing and assembly Release 2.</title>
        <authorList>
            <person name="Gouzy J."/>
            <person name="Langlade N."/>
            <person name="Munos S."/>
        </authorList>
    </citation>
    <scope>NUCLEOTIDE SEQUENCE</scope>
    <source>
        <tissue evidence="2">Leaves</tissue>
    </source>
</reference>